<dbReference type="RefSeq" id="WP_098611158.1">
    <property type="nucleotide sequence ID" value="NZ_NVAP01000002.1"/>
</dbReference>
<name>A0A2B2MFN3_BACCE</name>
<dbReference type="SMART" id="SM00028">
    <property type="entry name" value="TPR"/>
    <property type="match status" value="5"/>
</dbReference>
<proteinExistence type="predicted"/>
<dbReference type="Pfam" id="PF18801">
    <property type="entry name" value="RapH_N"/>
    <property type="match status" value="1"/>
</dbReference>
<sequence length="365" mass="43373">MNIQIIGNELINKMLNDWYRDIRAQRISEAKKLKEEIDKKLYIIESDVKVSFHYYLLEFRYKVLIDGLGNLKKAFDKIDALPKLNDEYSDYYYYYLFKAIHYTILTNYSEASNYFEKAEGLLEHISDEIEYAEFNYRVAILKYHLHYAYSAIEYASKARDIFVKQAGYEVNIALCENILGLSFSELKQHDKGEEYIASAINILQKNDAEMLVLRIRHNLGLLYASQNLSVLAIRHLSEVSKKMPTHYKAIFLEAREYYKLGEIEKAKELIESGVKVCEELKNDEYRYHFLILKGFCQHLEVEKIEKIILEGFSYFERKNLSEYIHEYTESLALEFHKVGNIEKAEKYFFMSYEIKKRIFEKEALK</sequence>
<accession>A0A2B2MFN3</accession>
<gene>
    <name evidence="1" type="ORF">COK05_01305</name>
</gene>
<dbReference type="InterPro" id="IPR011990">
    <property type="entry name" value="TPR-like_helical_dom_sf"/>
</dbReference>
<dbReference type="Proteomes" id="UP000224386">
    <property type="component" value="Unassembled WGS sequence"/>
</dbReference>
<reference evidence="1 2" key="1">
    <citation type="submission" date="2017-09" db="EMBL/GenBank/DDBJ databases">
        <title>Large-scale bioinformatics analysis of Bacillus genomes uncovers conserved roles of natural products in bacterial physiology.</title>
        <authorList>
            <consortium name="Agbiome Team Llc"/>
            <person name="Bleich R.M."/>
            <person name="Grubbs K.J."/>
            <person name="Santa Maria K.C."/>
            <person name="Allen S.E."/>
            <person name="Farag S."/>
            <person name="Shank E.A."/>
            <person name="Bowers A."/>
        </authorList>
    </citation>
    <scope>NUCLEOTIDE SEQUENCE [LARGE SCALE GENOMIC DNA]</scope>
    <source>
        <strain evidence="1 2">AFS070861</strain>
    </source>
</reference>
<organism evidence="1 2">
    <name type="scientific">Bacillus cereus</name>
    <dbReference type="NCBI Taxonomy" id="1396"/>
    <lineage>
        <taxon>Bacteria</taxon>
        <taxon>Bacillati</taxon>
        <taxon>Bacillota</taxon>
        <taxon>Bacilli</taxon>
        <taxon>Bacillales</taxon>
        <taxon>Bacillaceae</taxon>
        <taxon>Bacillus</taxon>
        <taxon>Bacillus cereus group</taxon>
    </lineage>
</organism>
<protein>
    <submittedName>
        <fullName evidence="1">Uncharacterized protein</fullName>
    </submittedName>
</protein>
<dbReference type="Gene3D" id="1.25.40.10">
    <property type="entry name" value="Tetratricopeptide repeat domain"/>
    <property type="match status" value="1"/>
</dbReference>
<dbReference type="SUPFAM" id="SSF48452">
    <property type="entry name" value="TPR-like"/>
    <property type="match status" value="1"/>
</dbReference>
<evidence type="ECO:0000313" key="2">
    <source>
        <dbReference type="Proteomes" id="UP000224386"/>
    </source>
</evidence>
<evidence type="ECO:0000313" key="1">
    <source>
        <dbReference type="EMBL" id="PFQ53795.1"/>
    </source>
</evidence>
<comment type="caution">
    <text evidence="1">The sequence shown here is derived from an EMBL/GenBank/DDBJ whole genome shotgun (WGS) entry which is preliminary data.</text>
</comment>
<dbReference type="EMBL" id="NVAP01000002">
    <property type="protein sequence ID" value="PFQ53795.1"/>
    <property type="molecule type" value="Genomic_DNA"/>
</dbReference>
<dbReference type="AlphaFoldDB" id="A0A2B2MFN3"/>
<dbReference type="InterPro" id="IPR019734">
    <property type="entry name" value="TPR_rpt"/>
</dbReference>